<accession>A0A379WMC8</accession>
<evidence type="ECO:0000256" key="1">
    <source>
        <dbReference type="SAM" id="MobiDB-lite"/>
    </source>
</evidence>
<proteinExistence type="predicted"/>
<organism evidence="2 3">
    <name type="scientific">Salmonella enterica I</name>
    <dbReference type="NCBI Taxonomy" id="59201"/>
    <lineage>
        <taxon>Bacteria</taxon>
        <taxon>Pseudomonadati</taxon>
        <taxon>Pseudomonadota</taxon>
        <taxon>Gammaproteobacteria</taxon>
        <taxon>Enterobacterales</taxon>
        <taxon>Enterobacteriaceae</taxon>
        <taxon>Salmonella</taxon>
    </lineage>
</organism>
<dbReference type="EMBL" id="UGXT01000002">
    <property type="protein sequence ID" value="SUH35050.1"/>
    <property type="molecule type" value="Genomic_DNA"/>
</dbReference>
<feature type="region of interest" description="Disordered" evidence="1">
    <location>
        <begin position="28"/>
        <end position="47"/>
    </location>
</feature>
<reference evidence="2 3" key="1">
    <citation type="submission" date="2018-06" db="EMBL/GenBank/DDBJ databases">
        <authorList>
            <consortium name="Pathogen Informatics"/>
            <person name="Doyle S."/>
        </authorList>
    </citation>
    <scope>NUCLEOTIDE SEQUENCE [LARGE SCALE GENOMIC DNA]</scope>
    <source>
        <strain evidence="2 3">NCTC8261</strain>
    </source>
</reference>
<gene>
    <name evidence="2" type="ORF">NCTC8261_01255</name>
</gene>
<dbReference type="AlphaFoldDB" id="A0A379WMC8"/>
<sequence length="47" mass="5276">MQFVITGNGARLTAERQRWQLADNQLQRGTHGTPWHHMAAEHGPVGI</sequence>
<evidence type="ECO:0000313" key="3">
    <source>
        <dbReference type="Proteomes" id="UP000254712"/>
    </source>
</evidence>
<protein>
    <submittedName>
        <fullName evidence="2">Uncharacterized protein</fullName>
    </submittedName>
</protein>
<evidence type="ECO:0000313" key="2">
    <source>
        <dbReference type="EMBL" id="SUH35050.1"/>
    </source>
</evidence>
<name>A0A379WMC8_SALET</name>
<dbReference type="Proteomes" id="UP000254712">
    <property type="component" value="Unassembled WGS sequence"/>
</dbReference>